<keyword evidence="3" id="KW-1185">Reference proteome</keyword>
<evidence type="ECO:0000313" key="2">
    <source>
        <dbReference type="EMBL" id="KAJ9553213.1"/>
    </source>
</evidence>
<comment type="caution">
    <text evidence="2">The sequence shown here is derived from an EMBL/GenBank/DDBJ whole genome shotgun (WGS) entry which is preliminary data.</text>
</comment>
<dbReference type="Proteomes" id="UP001172457">
    <property type="component" value="Chromosome 4"/>
</dbReference>
<feature type="compositionally biased region" description="Basic and acidic residues" evidence="1">
    <location>
        <begin position="115"/>
        <end position="128"/>
    </location>
</feature>
<feature type="compositionally biased region" description="Low complexity" evidence="1">
    <location>
        <begin position="35"/>
        <end position="45"/>
    </location>
</feature>
<protein>
    <recommendedName>
        <fullName evidence="4">Retrotransposon Copia-like N-terminal domain-containing protein</fullName>
    </recommendedName>
</protein>
<dbReference type="AlphaFoldDB" id="A0AA38T2K2"/>
<reference evidence="2" key="1">
    <citation type="submission" date="2023-03" db="EMBL/GenBank/DDBJ databases">
        <title>Chromosome-scale reference genome and RAD-based genetic map of yellow starthistle (Centaurea solstitialis) reveal putative structural variation and QTLs associated with invader traits.</title>
        <authorList>
            <person name="Reatini B."/>
            <person name="Cang F.A."/>
            <person name="Jiang Q."/>
            <person name="Mckibben M.T.W."/>
            <person name="Barker M.S."/>
            <person name="Rieseberg L.H."/>
            <person name="Dlugosch K.M."/>
        </authorList>
    </citation>
    <scope>NUCLEOTIDE SEQUENCE</scope>
    <source>
        <strain evidence="2">CAN-66</strain>
        <tissue evidence="2">Leaf</tissue>
    </source>
</reference>
<sequence>MDSKPIVLGGVAKGPDRPAAYPMASRSSAADEQGSKPSSPINSPNSSPPSSPKTNMADTHDDNSSLIINSSIKDLTVLSSSNYLGWKIQIEALLHGLDLHKFIDGSLPAPTPTVEADKTVTPHKDYAQ</sequence>
<dbReference type="EMBL" id="JARYMX010000004">
    <property type="protein sequence ID" value="KAJ9553213.1"/>
    <property type="molecule type" value="Genomic_DNA"/>
</dbReference>
<feature type="region of interest" description="Disordered" evidence="1">
    <location>
        <begin position="108"/>
        <end position="128"/>
    </location>
</feature>
<proteinExistence type="predicted"/>
<name>A0AA38T2K2_9ASTR</name>
<evidence type="ECO:0008006" key="4">
    <source>
        <dbReference type="Google" id="ProtNLM"/>
    </source>
</evidence>
<evidence type="ECO:0000313" key="3">
    <source>
        <dbReference type="Proteomes" id="UP001172457"/>
    </source>
</evidence>
<evidence type="ECO:0000256" key="1">
    <source>
        <dbReference type="SAM" id="MobiDB-lite"/>
    </source>
</evidence>
<accession>A0AA38T2K2</accession>
<organism evidence="2 3">
    <name type="scientific">Centaurea solstitialis</name>
    <name type="common">yellow star-thistle</name>
    <dbReference type="NCBI Taxonomy" id="347529"/>
    <lineage>
        <taxon>Eukaryota</taxon>
        <taxon>Viridiplantae</taxon>
        <taxon>Streptophyta</taxon>
        <taxon>Embryophyta</taxon>
        <taxon>Tracheophyta</taxon>
        <taxon>Spermatophyta</taxon>
        <taxon>Magnoliopsida</taxon>
        <taxon>eudicotyledons</taxon>
        <taxon>Gunneridae</taxon>
        <taxon>Pentapetalae</taxon>
        <taxon>asterids</taxon>
        <taxon>campanulids</taxon>
        <taxon>Asterales</taxon>
        <taxon>Asteraceae</taxon>
        <taxon>Carduoideae</taxon>
        <taxon>Cardueae</taxon>
        <taxon>Centaureinae</taxon>
        <taxon>Centaurea</taxon>
    </lineage>
</organism>
<feature type="region of interest" description="Disordered" evidence="1">
    <location>
        <begin position="1"/>
        <end position="63"/>
    </location>
</feature>
<gene>
    <name evidence="2" type="ORF">OSB04_017258</name>
</gene>